<dbReference type="Proteomes" id="UP001604277">
    <property type="component" value="Unassembled WGS sequence"/>
</dbReference>
<evidence type="ECO:0000313" key="1">
    <source>
        <dbReference type="EMBL" id="KAL2546821.1"/>
    </source>
</evidence>
<protein>
    <submittedName>
        <fullName evidence="1">Uncharacterized protein</fullName>
    </submittedName>
</protein>
<organism evidence="1 2">
    <name type="scientific">Forsythia ovata</name>
    <dbReference type="NCBI Taxonomy" id="205694"/>
    <lineage>
        <taxon>Eukaryota</taxon>
        <taxon>Viridiplantae</taxon>
        <taxon>Streptophyta</taxon>
        <taxon>Embryophyta</taxon>
        <taxon>Tracheophyta</taxon>
        <taxon>Spermatophyta</taxon>
        <taxon>Magnoliopsida</taxon>
        <taxon>eudicotyledons</taxon>
        <taxon>Gunneridae</taxon>
        <taxon>Pentapetalae</taxon>
        <taxon>asterids</taxon>
        <taxon>lamiids</taxon>
        <taxon>Lamiales</taxon>
        <taxon>Oleaceae</taxon>
        <taxon>Forsythieae</taxon>
        <taxon>Forsythia</taxon>
    </lineage>
</organism>
<keyword evidence="2" id="KW-1185">Reference proteome</keyword>
<reference evidence="2" key="1">
    <citation type="submission" date="2024-07" db="EMBL/GenBank/DDBJ databases">
        <title>Two chromosome-level genome assemblies of Korean endemic species Abeliophyllum distichum and Forsythia ovata (Oleaceae).</title>
        <authorList>
            <person name="Jang H."/>
        </authorList>
    </citation>
    <scope>NUCLEOTIDE SEQUENCE [LARGE SCALE GENOMIC DNA]</scope>
</reference>
<proteinExistence type="predicted"/>
<gene>
    <name evidence="1" type="ORF">Fot_16054</name>
</gene>
<sequence>MPQLAPRFPSSDRTLLRTRSRLQSDCSIPNKIQPQVPTKIRTPTLPLEASLMLIVPPIELCPGGPESASLVVLKMGKRNDFKSPKHIASLCFGQAQKLYGPLQEKVRCHYIPKEKLTDG</sequence>
<accession>A0ABD1WAX4</accession>
<evidence type="ECO:0000313" key="2">
    <source>
        <dbReference type="Proteomes" id="UP001604277"/>
    </source>
</evidence>
<comment type="caution">
    <text evidence="1">The sequence shown here is derived from an EMBL/GenBank/DDBJ whole genome shotgun (WGS) entry which is preliminary data.</text>
</comment>
<dbReference type="AlphaFoldDB" id="A0ABD1WAX4"/>
<name>A0ABD1WAX4_9LAMI</name>
<dbReference type="EMBL" id="JBFOLJ010000004">
    <property type="protein sequence ID" value="KAL2546821.1"/>
    <property type="molecule type" value="Genomic_DNA"/>
</dbReference>